<dbReference type="OrthoDB" id="6380180at2759"/>
<dbReference type="Pfam" id="PF02827">
    <property type="entry name" value="PKI"/>
    <property type="match status" value="1"/>
</dbReference>
<dbReference type="AlphaFoldDB" id="A0A8K0EGC3"/>
<feature type="compositionally biased region" description="Basic and acidic residues" evidence="4">
    <location>
        <begin position="90"/>
        <end position="107"/>
    </location>
</feature>
<gene>
    <name evidence="5" type="primary">Hypp7924</name>
    <name evidence="5" type="ORF">BLAG_LOCUS9102</name>
</gene>
<evidence type="ECO:0000313" key="6">
    <source>
        <dbReference type="Proteomes" id="UP000838412"/>
    </source>
</evidence>
<evidence type="ECO:0000256" key="2">
    <source>
        <dbReference type="ARBA" id="ARBA00006393"/>
    </source>
</evidence>
<feature type="compositionally biased region" description="Polar residues" evidence="4">
    <location>
        <begin position="108"/>
        <end position="119"/>
    </location>
</feature>
<accession>A0A8K0EGC3</accession>
<keyword evidence="6" id="KW-1185">Reference proteome</keyword>
<sequence>MTNSREMAEVAHEAGGDFLACGRKGRRNALPDITEVMAKEKCTVTEAKLRLEELRISVQRVGNVWSGMASKVKDLGDCGEPTTIPLGKWDNPEGKGHSESRVLENKQNKLSSPNLPMCL</sequence>
<evidence type="ECO:0000313" key="5">
    <source>
        <dbReference type="EMBL" id="CAH1247435.1"/>
    </source>
</evidence>
<comment type="similarity">
    <text evidence="2">Belongs to the PKI family.</text>
</comment>
<protein>
    <submittedName>
        <fullName evidence="5">Hypp7924 protein</fullName>
    </submittedName>
</protein>
<keyword evidence="3" id="KW-0649">Protein kinase inhibitor</keyword>
<evidence type="ECO:0000256" key="1">
    <source>
        <dbReference type="ARBA" id="ARBA00002844"/>
    </source>
</evidence>
<evidence type="ECO:0000256" key="3">
    <source>
        <dbReference type="ARBA" id="ARBA00023013"/>
    </source>
</evidence>
<dbReference type="InterPro" id="IPR004171">
    <property type="entry name" value="cAMP_dep_PKI"/>
</dbReference>
<name>A0A8K0EGC3_BRALA</name>
<dbReference type="GO" id="GO:0004862">
    <property type="term" value="F:cAMP-dependent protein kinase inhibitor activity"/>
    <property type="evidence" value="ECO:0007669"/>
    <property type="project" value="InterPro"/>
</dbReference>
<dbReference type="Proteomes" id="UP000838412">
    <property type="component" value="Chromosome 16"/>
</dbReference>
<evidence type="ECO:0000256" key="4">
    <source>
        <dbReference type="SAM" id="MobiDB-lite"/>
    </source>
</evidence>
<proteinExistence type="inferred from homology"/>
<dbReference type="EMBL" id="OV696701">
    <property type="protein sequence ID" value="CAH1247435.1"/>
    <property type="molecule type" value="Genomic_DNA"/>
</dbReference>
<reference evidence="5" key="1">
    <citation type="submission" date="2022-01" db="EMBL/GenBank/DDBJ databases">
        <authorList>
            <person name="Braso-Vives M."/>
        </authorList>
    </citation>
    <scope>NUCLEOTIDE SEQUENCE</scope>
</reference>
<organism evidence="5 6">
    <name type="scientific">Branchiostoma lanceolatum</name>
    <name type="common">Common lancelet</name>
    <name type="synonym">Amphioxus lanceolatum</name>
    <dbReference type="NCBI Taxonomy" id="7740"/>
    <lineage>
        <taxon>Eukaryota</taxon>
        <taxon>Metazoa</taxon>
        <taxon>Chordata</taxon>
        <taxon>Cephalochordata</taxon>
        <taxon>Leptocardii</taxon>
        <taxon>Amphioxiformes</taxon>
        <taxon>Branchiostomatidae</taxon>
        <taxon>Branchiostoma</taxon>
    </lineage>
</organism>
<comment type="function">
    <text evidence="1">Extremely potent competitive inhibitor of cAMP-dependent protein kinase activity, this protein interacts with the catalytic subunit of the enzyme after the cAMP-induced dissociation of its regulatory chains.</text>
</comment>
<feature type="region of interest" description="Disordered" evidence="4">
    <location>
        <begin position="81"/>
        <end position="119"/>
    </location>
</feature>